<proteinExistence type="predicted"/>
<feature type="compositionally biased region" description="Basic and acidic residues" evidence="1">
    <location>
        <begin position="194"/>
        <end position="205"/>
    </location>
</feature>
<evidence type="ECO:0000313" key="2">
    <source>
        <dbReference type="EMBL" id="KAK0300371.1"/>
    </source>
</evidence>
<organism evidence="2 3">
    <name type="scientific">Friedmanniomyces endolithicus</name>
    <dbReference type="NCBI Taxonomy" id="329885"/>
    <lineage>
        <taxon>Eukaryota</taxon>
        <taxon>Fungi</taxon>
        <taxon>Dikarya</taxon>
        <taxon>Ascomycota</taxon>
        <taxon>Pezizomycotina</taxon>
        <taxon>Dothideomycetes</taxon>
        <taxon>Dothideomycetidae</taxon>
        <taxon>Mycosphaerellales</taxon>
        <taxon>Teratosphaeriaceae</taxon>
        <taxon>Friedmanniomyces</taxon>
    </lineage>
</organism>
<name>A0AAN6F2J3_9PEZI</name>
<feature type="compositionally biased region" description="Basic and acidic residues" evidence="1">
    <location>
        <begin position="70"/>
        <end position="90"/>
    </location>
</feature>
<protein>
    <submittedName>
        <fullName evidence="2">Uncharacterized protein</fullName>
    </submittedName>
</protein>
<feature type="compositionally biased region" description="Polar residues" evidence="1">
    <location>
        <begin position="109"/>
        <end position="130"/>
    </location>
</feature>
<reference evidence="2" key="1">
    <citation type="submission" date="2021-12" db="EMBL/GenBank/DDBJ databases">
        <title>Black yeast isolated from Biological Soil Crust.</title>
        <authorList>
            <person name="Kurbessoian T."/>
        </authorList>
    </citation>
    <scope>NUCLEOTIDE SEQUENCE</scope>
    <source>
        <strain evidence="2">CCFEE 5208</strain>
    </source>
</reference>
<comment type="caution">
    <text evidence="2">The sequence shown here is derived from an EMBL/GenBank/DDBJ whole genome shotgun (WGS) entry which is preliminary data.</text>
</comment>
<feature type="region of interest" description="Disordered" evidence="1">
    <location>
        <begin position="109"/>
        <end position="212"/>
    </location>
</feature>
<feature type="compositionally biased region" description="Basic and acidic residues" evidence="1">
    <location>
        <begin position="172"/>
        <end position="186"/>
    </location>
</feature>
<evidence type="ECO:0000256" key="1">
    <source>
        <dbReference type="SAM" id="MobiDB-lite"/>
    </source>
</evidence>
<dbReference type="EMBL" id="JASUXU010000571">
    <property type="protein sequence ID" value="KAK0300371.1"/>
    <property type="molecule type" value="Genomic_DNA"/>
</dbReference>
<feature type="region of interest" description="Disordered" evidence="1">
    <location>
        <begin position="1"/>
        <end position="24"/>
    </location>
</feature>
<feature type="region of interest" description="Disordered" evidence="1">
    <location>
        <begin position="36"/>
        <end position="90"/>
    </location>
</feature>
<accession>A0AAN6F2J3</accession>
<feature type="compositionally biased region" description="Polar residues" evidence="1">
    <location>
        <begin position="12"/>
        <end position="23"/>
    </location>
</feature>
<evidence type="ECO:0000313" key="3">
    <source>
        <dbReference type="Proteomes" id="UP001168146"/>
    </source>
</evidence>
<feature type="compositionally biased region" description="Basic and acidic residues" evidence="1">
    <location>
        <begin position="154"/>
        <end position="163"/>
    </location>
</feature>
<gene>
    <name evidence="2" type="ORF">LTR82_018331</name>
</gene>
<dbReference type="AlphaFoldDB" id="A0AAN6F2J3"/>
<dbReference type="Proteomes" id="UP001168146">
    <property type="component" value="Unassembled WGS sequence"/>
</dbReference>
<feature type="non-terminal residue" evidence="2">
    <location>
        <position position="212"/>
    </location>
</feature>
<sequence>MRWLTADPATLSPHTVASPTSDLPISGANAAAAAVIQSARKRPSTSTTGYDEITSPTKRRRLEIPGQESTEFHGSADSDGLRTAESDGTNHSRFRYFGALASTSEINDNFSESSISPTSPWAPPEQSSNVWAGGTAPSRLPPHATVSSPMAKPDSFRPTEKMPVDGTPADRMPARHDWGLRGKLMRESSFATFRPDECRSRDSSDKYNGPRL</sequence>